<dbReference type="InterPro" id="IPR027417">
    <property type="entry name" value="P-loop_NTPase"/>
</dbReference>
<evidence type="ECO:0000313" key="2">
    <source>
        <dbReference type="Proteomes" id="UP000321379"/>
    </source>
</evidence>
<keyword evidence="1" id="KW-0067">ATP-binding</keyword>
<gene>
    <name evidence="1" type="ORF">FVP33_10890</name>
</gene>
<accession>A0A5C8UNV4</accession>
<dbReference type="Proteomes" id="UP000321379">
    <property type="component" value="Unassembled WGS sequence"/>
</dbReference>
<reference evidence="1 2" key="1">
    <citation type="submission" date="2019-08" db="EMBL/GenBank/DDBJ databases">
        <title>Bacterial whole genome sequence for Glaciihabitans sp. CHu50b-6-2.</title>
        <authorList>
            <person name="Jin L."/>
        </authorList>
    </citation>
    <scope>NUCLEOTIDE SEQUENCE [LARGE SCALE GENOMIC DNA]</scope>
    <source>
        <strain evidence="1 2">CHu50b-6-2</strain>
    </source>
</reference>
<sequence length="175" mass="19311">MLSIRQAARPVVLIDGGSGSGKTTLATALAPALGAQLVRLDDIYPGWDGLEAANEQVCEHVLSAKPRWRRWDWEEQAPAEWHDLDPARPLVIEGSGSLSRANRALATFGIWVELDEPTRKARALERDGELYAPFWDRWAAQERAFAARERPSERADLVLDDEDVAAIVNGLASLS</sequence>
<keyword evidence="1" id="KW-0547">Nucleotide-binding</keyword>
<evidence type="ECO:0000313" key="1">
    <source>
        <dbReference type="EMBL" id="TXN30085.1"/>
    </source>
</evidence>
<name>A0A5C8UNV4_9MICO</name>
<organism evidence="1 2">
    <name type="scientific">Lacisediminihabitans profunda</name>
    <dbReference type="NCBI Taxonomy" id="2594790"/>
    <lineage>
        <taxon>Bacteria</taxon>
        <taxon>Bacillati</taxon>
        <taxon>Actinomycetota</taxon>
        <taxon>Actinomycetes</taxon>
        <taxon>Micrococcales</taxon>
        <taxon>Microbacteriaceae</taxon>
        <taxon>Lacisediminihabitans</taxon>
    </lineage>
</organism>
<dbReference type="EMBL" id="VRMG01000008">
    <property type="protein sequence ID" value="TXN30085.1"/>
    <property type="molecule type" value="Genomic_DNA"/>
</dbReference>
<keyword evidence="2" id="KW-1185">Reference proteome</keyword>
<dbReference type="GO" id="GO:0005524">
    <property type="term" value="F:ATP binding"/>
    <property type="evidence" value="ECO:0007669"/>
    <property type="project" value="UniProtKB-KW"/>
</dbReference>
<proteinExistence type="predicted"/>
<protein>
    <submittedName>
        <fullName evidence="1">ATP-binding protein</fullName>
    </submittedName>
</protein>
<dbReference type="SUPFAM" id="SSF52540">
    <property type="entry name" value="P-loop containing nucleoside triphosphate hydrolases"/>
    <property type="match status" value="1"/>
</dbReference>
<dbReference type="NCBIfam" id="NF005115">
    <property type="entry name" value="PRK06547.1"/>
    <property type="match status" value="1"/>
</dbReference>
<dbReference type="Gene3D" id="3.40.50.300">
    <property type="entry name" value="P-loop containing nucleotide triphosphate hydrolases"/>
    <property type="match status" value="1"/>
</dbReference>
<dbReference type="AlphaFoldDB" id="A0A5C8UNV4"/>
<comment type="caution">
    <text evidence="1">The sequence shown here is derived from an EMBL/GenBank/DDBJ whole genome shotgun (WGS) entry which is preliminary data.</text>
</comment>